<keyword evidence="1" id="KW-0677">Repeat</keyword>
<dbReference type="EMBL" id="JBAMMX010000009">
    <property type="protein sequence ID" value="KAK6933527.1"/>
    <property type="molecule type" value="Genomic_DNA"/>
</dbReference>
<evidence type="ECO:0000313" key="5">
    <source>
        <dbReference type="EMBL" id="KAK6933527.1"/>
    </source>
</evidence>
<organism evidence="5 6">
    <name type="scientific">Dillenia turbinata</name>
    <dbReference type="NCBI Taxonomy" id="194707"/>
    <lineage>
        <taxon>Eukaryota</taxon>
        <taxon>Viridiplantae</taxon>
        <taxon>Streptophyta</taxon>
        <taxon>Embryophyta</taxon>
        <taxon>Tracheophyta</taxon>
        <taxon>Spermatophyta</taxon>
        <taxon>Magnoliopsida</taxon>
        <taxon>eudicotyledons</taxon>
        <taxon>Gunneridae</taxon>
        <taxon>Pentapetalae</taxon>
        <taxon>Dilleniales</taxon>
        <taxon>Dilleniaceae</taxon>
        <taxon>Dillenia</taxon>
    </lineage>
</organism>
<dbReference type="Pfam" id="PF18052">
    <property type="entry name" value="Rx_N"/>
    <property type="match status" value="1"/>
</dbReference>
<feature type="domain" description="Disease resistance N-terminal" evidence="4">
    <location>
        <begin position="7"/>
        <end position="36"/>
    </location>
</feature>
<dbReference type="AlphaFoldDB" id="A0AAN8ZD84"/>
<protein>
    <submittedName>
        <fullName evidence="5">Rx, N-terminal</fullName>
    </submittedName>
</protein>
<dbReference type="Gene3D" id="1.20.5.4130">
    <property type="match status" value="1"/>
</dbReference>
<accession>A0AAN8ZD84</accession>
<dbReference type="Proteomes" id="UP001370490">
    <property type="component" value="Unassembled WGS sequence"/>
</dbReference>
<sequence>MSAWLFEEKQVTCPSVKLWLNELRDLAYDVEDMLVEHLEIVDCEVFEALPEDTLACKSDSKASPLEWLRIHNCPSFTHCPKTEIPILIKCLSLSCVNLQALPDGIMTQHGKNNNGIRKCALESLGLYGCLSLNAFPTDELVYVDPSTPRHNPALIGN</sequence>
<dbReference type="InterPro" id="IPR041118">
    <property type="entry name" value="Rx_N"/>
</dbReference>
<comment type="caution">
    <text evidence="5">The sequence shown here is derived from an EMBL/GenBank/DDBJ whole genome shotgun (WGS) entry which is preliminary data.</text>
</comment>
<proteinExistence type="predicted"/>
<evidence type="ECO:0000259" key="4">
    <source>
        <dbReference type="Pfam" id="PF18052"/>
    </source>
</evidence>
<keyword evidence="2" id="KW-0547">Nucleotide-binding</keyword>
<gene>
    <name evidence="5" type="ORF">RJ641_036421</name>
</gene>
<evidence type="ECO:0000256" key="1">
    <source>
        <dbReference type="ARBA" id="ARBA00022737"/>
    </source>
</evidence>
<dbReference type="GO" id="GO:0000166">
    <property type="term" value="F:nucleotide binding"/>
    <property type="evidence" value="ECO:0007669"/>
    <property type="project" value="UniProtKB-KW"/>
</dbReference>
<dbReference type="GO" id="GO:0006952">
    <property type="term" value="P:defense response"/>
    <property type="evidence" value="ECO:0007669"/>
    <property type="project" value="UniProtKB-KW"/>
</dbReference>
<evidence type="ECO:0000256" key="2">
    <source>
        <dbReference type="ARBA" id="ARBA00022741"/>
    </source>
</evidence>
<evidence type="ECO:0000313" key="6">
    <source>
        <dbReference type="Proteomes" id="UP001370490"/>
    </source>
</evidence>
<evidence type="ECO:0000256" key="3">
    <source>
        <dbReference type="ARBA" id="ARBA00022821"/>
    </source>
</evidence>
<keyword evidence="6" id="KW-1185">Reference proteome</keyword>
<name>A0AAN8ZD84_9MAGN</name>
<reference evidence="5 6" key="1">
    <citation type="submission" date="2023-12" db="EMBL/GenBank/DDBJ databases">
        <title>A high-quality genome assembly for Dillenia turbinata (Dilleniales).</title>
        <authorList>
            <person name="Chanderbali A."/>
        </authorList>
    </citation>
    <scope>NUCLEOTIDE SEQUENCE [LARGE SCALE GENOMIC DNA]</scope>
    <source>
        <strain evidence="5">LSX21</strain>
        <tissue evidence="5">Leaf</tissue>
    </source>
</reference>
<keyword evidence="3" id="KW-0611">Plant defense</keyword>